<evidence type="ECO:0008006" key="4">
    <source>
        <dbReference type="Google" id="ProtNLM"/>
    </source>
</evidence>
<dbReference type="InterPro" id="IPR032675">
    <property type="entry name" value="LRR_dom_sf"/>
</dbReference>
<evidence type="ECO:0000313" key="1">
    <source>
        <dbReference type="EMBL" id="GBB83130.1"/>
    </source>
</evidence>
<gene>
    <name evidence="2" type="ORF">RCL2_000264900</name>
    <name evidence="1" type="ORF">RclHR1_00010012</name>
</gene>
<evidence type="ECO:0000313" key="3">
    <source>
        <dbReference type="Proteomes" id="UP000247702"/>
    </source>
</evidence>
<sequence>MNFCKHLNLKAIEGIIKEIFSTHTHFEEIRNAIFNLLINENMEYTHLYVFQYFDHRIIPGAELCFSKIEYLKIDDRINDNFLSILTNICKSIKEMDCITYEYEYNYRIAKLIENQKSLIRFSFLNDYTDKKLSRKIIEKALVKHSNTIQYFYIYGRLETNVLSSSFVNLKTLYLIGNIYDDKELKWAILKDIFLPSLQTLKASNILNCYLIDLIESSGRQLNEIHCHHHHSSFNNVIDNRRLIQAIYLNCPNLMYIGILYKNENILDFEELLINCQNLKRLEFCYELVQHLSCTVRQSFYTEWDNLFNILIKSPPSLFEFIFTDIEDKPDLESLELFLNNWEGRQPISFTFDTEYLDVNDKLIDLLGRYIEKGVVKKYVYFSFLISDVDLLKIYKAKRDGVTIDYPKEPKPETKATSRTSIWE</sequence>
<keyword evidence="3" id="KW-1185">Reference proteome</keyword>
<dbReference type="Gene3D" id="3.80.10.10">
    <property type="entry name" value="Ribonuclease Inhibitor"/>
    <property type="match status" value="1"/>
</dbReference>
<reference evidence="2" key="2">
    <citation type="submission" date="2019-10" db="EMBL/GenBank/DDBJ databases">
        <title>Conservation and host-specific expression of non-tandemly repeated heterogenous ribosome RNA gene in arbuscular mycorrhizal fungi.</title>
        <authorList>
            <person name="Maeda T."/>
            <person name="Kobayashi Y."/>
            <person name="Nakagawa T."/>
            <person name="Ezawa T."/>
            <person name="Yamaguchi K."/>
            <person name="Bino T."/>
            <person name="Nishimoto Y."/>
            <person name="Shigenobu S."/>
            <person name="Kawaguchi M."/>
        </authorList>
    </citation>
    <scope>NUCLEOTIDE SEQUENCE</scope>
    <source>
        <strain evidence="2">HR1</strain>
    </source>
</reference>
<comment type="caution">
    <text evidence="1">The sequence shown here is derived from an EMBL/GenBank/DDBJ whole genome shotgun (WGS) entry which is preliminary data.</text>
</comment>
<reference evidence="1 3" key="1">
    <citation type="submission" date="2017-11" db="EMBL/GenBank/DDBJ databases">
        <title>The genome of Rhizophagus clarus HR1 reveals common genetic basis of auxotrophy among arbuscular mycorrhizal fungi.</title>
        <authorList>
            <person name="Kobayashi Y."/>
        </authorList>
    </citation>
    <scope>NUCLEOTIDE SEQUENCE [LARGE SCALE GENOMIC DNA]</scope>
    <source>
        <strain evidence="1 3">HR1</strain>
    </source>
</reference>
<dbReference type="EMBL" id="BLAL01000013">
    <property type="protein sequence ID" value="GES75198.1"/>
    <property type="molecule type" value="Genomic_DNA"/>
</dbReference>
<dbReference type="Proteomes" id="UP000615446">
    <property type="component" value="Unassembled WGS sequence"/>
</dbReference>
<accession>A0A2Z6Q073</accession>
<evidence type="ECO:0000313" key="2">
    <source>
        <dbReference type="EMBL" id="GES75198.1"/>
    </source>
</evidence>
<name>A0A2Z6Q073_9GLOM</name>
<dbReference type="AlphaFoldDB" id="A0A2Z6Q073"/>
<protein>
    <recommendedName>
        <fullName evidence="4">F-box domain-containing protein</fullName>
    </recommendedName>
</protein>
<dbReference type="Proteomes" id="UP000247702">
    <property type="component" value="Unassembled WGS sequence"/>
</dbReference>
<dbReference type="EMBL" id="BEXD01000001">
    <property type="protein sequence ID" value="GBB83130.1"/>
    <property type="molecule type" value="Genomic_DNA"/>
</dbReference>
<dbReference type="OrthoDB" id="2306360at2759"/>
<proteinExistence type="predicted"/>
<organism evidence="1 3">
    <name type="scientific">Rhizophagus clarus</name>
    <dbReference type="NCBI Taxonomy" id="94130"/>
    <lineage>
        <taxon>Eukaryota</taxon>
        <taxon>Fungi</taxon>
        <taxon>Fungi incertae sedis</taxon>
        <taxon>Mucoromycota</taxon>
        <taxon>Glomeromycotina</taxon>
        <taxon>Glomeromycetes</taxon>
        <taxon>Glomerales</taxon>
        <taxon>Glomeraceae</taxon>
        <taxon>Rhizophagus</taxon>
    </lineage>
</organism>